<sequence>MIFSCISLVEYQLLVNGGSRGWIIPRKGDKNAMQLVTGHRTIRSPPPKLLATDEVTIAHWIPANFMAKGHVTGADPLAEQQRFTYEWI</sequence>
<proteinExistence type="predicted"/>
<reference evidence="1" key="1">
    <citation type="submission" date="2020-03" db="EMBL/GenBank/DDBJ databases">
        <title>A high-quality chromosome-level genome assembly of a woody plant with both climbing and erect habits, Rhamnella rubrinervis.</title>
        <authorList>
            <person name="Lu Z."/>
            <person name="Yang Y."/>
            <person name="Zhu X."/>
            <person name="Sun Y."/>
        </authorList>
    </citation>
    <scope>NUCLEOTIDE SEQUENCE</scope>
    <source>
        <strain evidence="1">BYM</strain>
        <tissue evidence="1">Leaf</tissue>
    </source>
</reference>
<gene>
    <name evidence="1" type="ORF">FNV43_RR08134</name>
</gene>
<accession>A0A8K0HI05</accession>
<keyword evidence="2" id="KW-1185">Reference proteome</keyword>
<organism evidence="1 2">
    <name type="scientific">Rhamnella rubrinervis</name>
    <dbReference type="NCBI Taxonomy" id="2594499"/>
    <lineage>
        <taxon>Eukaryota</taxon>
        <taxon>Viridiplantae</taxon>
        <taxon>Streptophyta</taxon>
        <taxon>Embryophyta</taxon>
        <taxon>Tracheophyta</taxon>
        <taxon>Spermatophyta</taxon>
        <taxon>Magnoliopsida</taxon>
        <taxon>eudicotyledons</taxon>
        <taxon>Gunneridae</taxon>
        <taxon>Pentapetalae</taxon>
        <taxon>rosids</taxon>
        <taxon>fabids</taxon>
        <taxon>Rosales</taxon>
        <taxon>Rhamnaceae</taxon>
        <taxon>rhamnoid group</taxon>
        <taxon>Rhamneae</taxon>
        <taxon>Rhamnella</taxon>
    </lineage>
</organism>
<evidence type="ECO:0000313" key="1">
    <source>
        <dbReference type="EMBL" id="KAF3452038.1"/>
    </source>
</evidence>
<protein>
    <submittedName>
        <fullName evidence="1">Uncharacterized protein</fullName>
    </submittedName>
</protein>
<comment type="caution">
    <text evidence="1">The sequence shown here is derived from an EMBL/GenBank/DDBJ whole genome shotgun (WGS) entry which is preliminary data.</text>
</comment>
<name>A0A8K0HI05_9ROSA</name>
<dbReference type="Proteomes" id="UP000796880">
    <property type="component" value="Unassembled WGS sequence"/>
</dbReference>
<evidence type="ECO:0000313" key="2">
    <source>
        <dbReference type="Proteomes" id="UP000796880"/>
    </source>
</evidence>
<dbReference type="EMBL" id="VOIH02000003">
    <property type="protein sequence ID" value="KAF3452038.1"/>
    <property type="molecule type" value="Genomic_DNA"/>
</dbReference>
<dbReference type="AlphaFoldDB" id="A0A8K0HI05"/>